<dbReference type="EMBL" id="SMOD01000056">
    <property type="protein sequence ID" value="TDG02671.1"/>
    <property type="molecule type" value="Genomic_DNA"/>
</dbReference>
<dbReference type="PANTHER" id="PTHR46743">
    <property type="entry name" value="TEICHOIC ACIDS EXPORT ATP-BINDING PROTEIN TAGH"/>
    <property type="match status" value="1"/>
</dbReference>
<dbReference type="SMART" id="SM00382">
    <property type="entry name" value="AAA"/>
    <property type="match status" value="1"/>
</dbReference>
<comment type="similarity">
    <text evidence="1">Belongs to the ABC transporter superfamily.</text>
</comment>
<accession>A0A4R5L2Q4</accession>
<dbReference type="AlphaFoldDB" id="A0A4R5L2Q4"/>
<dbReference type="InterPro" id="IPR015860">
    <property type="entry name" value="ABC_transpr_TagH-like"/>
</dbReference>
<reference evidence="8 9" key="1">
    <citation type="submission" date="2019-03" db="EMBL/GenBank/DDBJ databases">
        <title>Paraburkholderia sp. isolated from native Mimosa gymnas in Guartela State Park, Brazil.</title>
        <authorList>
            <person name="Paulitsch F."/>
            <person name="Hungria M."/>
            <person name="Delamuta J.R.M."/>
            <person name="Ribeiro R.A."/>
            <person name="Dall'Agnol R."/>
            <person name="Silva J.S.B."/>
        </authorList>
    </citation>
    <scope>NUCLEOTIDE SEQUENCE [LARGE SCALE GENOMIC DNA]</scope>
    <source>
        <strain evidence="8 9">CNPSo 3008</strain>
    </source>
</reference>
<dbReference type="InterPro" id="IPR029439">
    <property type="entry name" value="Wzt_C"/>
</dbReference>
<dbReference type="InterPro" id="IPR017871">
    <property type="entry name" value="ABC_transporter-like_CS"/>
</dbReference>
<evidence type="ECO:0000259" key="7">
    <source>
        <dbReference type="PROSITE" id="PS50893"/>
    </source>
</evidence>
<evidence type="ECO:0000313" key="8">
    <source>
        <dbReference type="EMBL" id="TDG02671.1"/>
    </source>
</evidence>
<dbReference type="SUPFAM" id="SSF52540">
    <property type="entry name" value="P-loop containing nucleoside triphosphate hydrolases"/>
    <property type="match status" value="1"/>
</dbReference>
<evidence type="ECO:0000256" key="3">
    <source>
        <dbReference type="ARBA" id="ARBA00022475"/>
    </source>
</evidence>
<name>A0A4R5L2Q4_9BURK</name>
<dbReference type="Pfam" id="PF14524">
    <property type="entry name" value="Wzt_C"/>
    <property type="match status" value="1"/>
</dbReference>
<dbReference type="OrthoDB" id="9778870at2"/>
<dbReference type="PANTHER" id="PTHR46743:SF2">
    <property type="entry name" value="TEICHOIC ACIDS EXPORT ATP-BINDING PROTEIN TAGH"/>
    <property type="match status" value="1"/>
</dbReference>
<keyword evidence="4" id="KW-0472">Membrane</keyword>
<dbReference type="InterPro" id="IPR003593">
    <property type="entry name" value="AAA+_ATPase"/>
</dbReference>
<evidence type="ECO:0000256" key="2">
    <source>
        <dbReference type="ARBA" id="ARBA00022448"/>
    </source>
</evidence>
<evidence type="ECO:0000313" key="9">
    <source>
        <dbReference type="Proteomes" id="UP000295606"/>
    </source>
</evidence>
<dbReference type="InterPro" id="IPR050683">
    <property type="entry name" value="Bact_Polysacc_Export_ATP-bd"/>
</dbReference>
<gene>
    <name evidence="8" type="ORF">E1N52_38735</name>
</gene>
<dbReference type="GO" id="GO:0140359">
    <property type="term" value="F:ABC-type transporter activity"/>
    <property type="evidence" value="ECO:0007669"/>
    <property type="project" value="InterPro"/>
</dbReference>
<dbReference type="PROSITE" id="PS00211">
    <property type="entry name" value="ABC_TRANSPORTER_1"/>
    <property type="match status" value="1"/>
</dbReference>
<dbReference type="GO" id="GO:0016020">
    <property type="term" value="C:membrane"/>
    <property type="evidence" value="ECO:0007669"/>
    <property type="project" value="InterPro"/>
</dbReference>
<protein>
    <submittedName>
        <fullName evidence="8">ABC transporter ATP-binding protein</fullName>
    </submittedName>
</protein>
<dbReference type="Gene3D" id="2.70.50.60">
    <property type="entry name" value="abc- transporter (atp binding component) like domain"/>
    <property type="match status" value="1"/>
</dbReference>
<dbReference type="CDD" id="cd03220">
    <property type="entry name" value="ABC_KpsT_Wzt"/>
    <property type="match status" value="1"/>
</dbReference>
<dbReference type="GO" id="GO:0016887">
    <property type="term" value="F:ATP hydrolysis activity"/>
    <property type="evidence" value="ECO:0007669"/>
    <property type="project" value="InterPro"/>
</dbReference>
<keyword evidence="6 8" id="KW-0067">ATP-binding</keyword>
<dbReference type="Proteomes" id="UP000295606">
    <property type="component" value="Unassembled WGS sequence"/>
</dbReference>
<keyword evidence="2" id="KW-0813">Transport</keyword>
<feature type="domain" description="ABC transporter" evidence="7">
    <location>
        <begin position="7"/>
        <end position="248"/>
    </location>
</feature>
<dbReference type="Gene3D" id="3.40.50.300">
    <property type="entry name" value="P-loop containing nucleotide triphosphate hydrolases"/>
    <property type="match status" value="1"/>
</dbReference>
<keyword evidence="5" id="KW-0547">Nucleotide-binding</keyword>
<evidence type="ECO:0000256" key="6">
    <source>
        <dbReference type="ARBA" id="ARBA00022840"/>
    </source>
</evidence>
<keyword evidence="4" id="KW-0997">Cell inner membrane</keyword>
<organism evidence="8 9">
    <name type="scientific">Paraburkholderia guartelaensis</name>
    <dbReference type="NCBI Taxonomy" id="2546446"/>
    <lineage>
        <taxon>Bacteria</taxon>
        <taxon>Pseudomonadati</taxon>
        <taxon>Pseudomonadota</taxon>
        <taxon>Betaproteobacteria</taxon>
        <taxon>Burkholderiales</taxon>
        <taxon>Burkholderiaceae</taxon>
        <taxon>Paraburkholderia</taxon>
    </lineage>
</organism>
<evidence type="ECO:0000256" key="1">
    <source>
        <dbReference type="ARBA" id="ARBA00005417"/>
    </source>
</evidence>
<dbReference type="InterPro" id="IPR003439">
    <property type="entry name" value="ABC_transporter-like_ATP-bd"/>
</dbReference>
<sequence>MSSDYAIKIDNLSKCYHIYDRPRDRLLQMLFRGRRTYFREFWAVHDVSFTVERGTTVAIIGRNGAGKSTLLQMICGTLSPTEGNIEVRGRVAALLELGAGFNPEFTGRENVYLAASLHGLSREQTNARFEAISAFAGIGDYVDQPVKTYSSGMFVRLAFAVIAHVDADILIVDEALSVGDAFFQQKCMRFLLDFKANGGTLLFVSHDMSAVNALCEHAILLRREGTQYHYETGTPKEIAMIYLRDLYSEKAASQVAEIGASSGSAGALLAAASSGERTGQARRYEVESVAPVRYHASQFRAEAESFGIGGATITAVFFRNGDGEVVSEFHSDEMLSLVIRATVKSDMTYPSIGFVLKDNHGQKLIAESTDSYLRERAIFASAGSEIEATFSMCFPALIRGEYPIDVAFAEGPGNDHVQHHLMHDVMVLTALGSNLVHGKFGAPSLSITFDVTQSESLSDGANAM</sequence>
<dbReference type="PROSITE" id="PS50893">
    <property type="entry name" value="ABC_TRANSPORTER_2"/>
    <property type="match status" value="1"/>
</dbReference>
<dbReference type="InterPro" id="IPR027417">
    <property type="entry name" value="P-loop_NTPase"/>
</dbReference>
<evidence type="ECO:0000256" key="5">
    <source>
        <dbReference type="ARBA" id="ARBA00022741"/>
    </source>
</evidence>
<dbReference type="GO" id="GO:0005524">
    <property type="term" value="F:ATP binding"/>
    <property type="evidence" value="ECO:0007669"/>
    <property type="project" value="UniProtKB-KW"/>
</dbReference>
<keyword evidence="3" id="KW-1003">Cell membrane</keyword>
<proteinExistence type="inferred from homology"/>
<dbReference type="Pfam" id="PF00005">
    <property type="entry name" value="ABC_tran"/>
    <property type="match status" value="1"/>
</dbReference>
<dbReference type="CDD" id="cd10147">
    <property type="entry name" value="Wzt_C-like"/>
    <property type="match status" value="1"/>
</dbReference>
<evidence type="ECO:0000256" key="4">
    <source>
        <dbReference type="ARBA" id="ARBA00022519"/>
    </source>
</evidence>
<comment type="caution">
    <text evidence="8">The sequence shown here is derived from an EMBL/GenBank/DDBJ whole genome shotgun (WGS) entry which is preliminary data.</text>
</comment>